<dbReference type="EMBL" id="CACVKT020010414">
    <property type="protein sequence ID" value="CAC5426253.1"/>
    <property type="molecule type" value="Genomic_DNA"/>
</dbReference>
<sequence>MKSEVLLFPILLFLIQNVYGFLLNGPTTGGKQTAANNQFLTETEFLQPKQVLKQNTDDLRHDMDKIFALMTSQLKSKYDLFETQLAEVDKRYETKNDSFSVDKYLALEQELSNVKQKLANVEQKLTNAERKTYQMEQENIVVKTEFFSLQNNSSKQDIKIAELRKL</sequence>
<feature type="coiled-coil region" evidence="1">
    <location>
        <begin position="104"/>
        <end position="138"/>
    </location>
</feature>
<gene>
    <name evidence="3" type="ORF">MCOR_57985</name>
</gene>
<dbReference type="OrthoDB" id="10452689at2759"/>
<feature type="signal peptide" evidence="2">
    <location>
        <begin position="1"/>
        <end position="20"/>
    </location>
</feature>
<keyword evidence="2" id="KW-0732">Signal</keyword>
<protein>
    <submittedName>
        <fullName evidence="3">Uncharacterized protein</fullName>
    </submittedName>
</protein>
<proteinExistence type="predicted"/>
<dbReference type="AlphaFoldDB" id="A0A6J8F2K7"/>
<keyword evidence="1" id="KW-0175">Coiled coil</keyword>
<name>A0A6J8F2K7_MYTCO</name>
<keyword evidence="4" id="KW-1185">Reference proteome</keyword>
<feature type="chain" id="PRO_5026746062" evidence="2">
    <location>
        <begin position="21"/>
        <end position="166"/>
    </location>
</feature>
<evidence type="ECO:0000256" key="2">
    <source>
        <dbReference type="SAM" id="SignalP"/>
    </source>
</evidence>
<evidence type="ECO:0000313" key="3">
    <source>
        <dbReference type="EMBL" id="CAC5426253.1"/>
    </source>
</evidence>
<dbReference type="Proteomes" id="UP000507470">
    <property type="component" value="Unassembled WGS sequence"/>
</dbReference>
<organism evidence="3 4">
    <name type="scientific">Mytilus coruscus</name>
    <name type="common">Sea mussel</name>
    <dbReference type="NCBI Taxonomy" id="42192"/>
    <lineage>
        <taxon>Eukaryota</taxon>
        <taxon>Metazoa</taxon>
        <taxon>Spiralia</taxon>
        <taxon>Lophotrochozoa</taxon>
        <taxon>Mollusca</taxon>
        <taxon>Bivalvia</taxon>
        <taxon>Autobranchia</taxon>
        <taxon>Pteriomorphia</taxon>
        <taxon>Mytilida</taxon>
        <taxon>Mytiloidea</taxon>
        <taxon>Mytilidae</taxon>
        <taxon>Mytilinae</taxon>
        <taxon>Mytilus</taxon>
    </lineage>
</organism>
<evidence type="ECO:0000256" key="1">
    <source>
        <dbReference type="SAM" id="Coils"/>
    </source>
</evidence>
<accession>A0A6J8F2K7</accession>
<reference evidence="3 4" key="1">
    <citation type="submission" date="2020-06" db="EMBL/GenBank/DDBJ databases">
        <authorList>
            <person name="Li R."/>
            <person name="Bekaert M."/>
        </authorList>
    </citation>
    <scope>NUCLEOTIDE SEQUENCE [LARGE SCALE GENOMIC DNA]</scope>
    <source>
        <strain evidence="4">wild</strain>
    </source>
</reference>
<evidence type="ECO:0000313" key="4">
    <source>
        <dbReference type="Proteomes" id="UP000507470"/>
    </source>
</evidence>